<feature type="compositionally biased region" description="Basic and acidic residues" evidence="4">
    <location>
        <begin position="773"/>
        <end position="791"/>
    </location>
</feature>
<dbReference type="GO" id="GO:0035556">
    <property type="term" value="P:intracellular signal transduction"/>
    <property type="evidence" value="ECO:0007669"/>
    <property type="project" value="TreeGrafter"/>
</dbReference>
<dbReference type="PROSITE" id="PS00107">
    <property type="entry name" value="PROTEIN_KINASE_ATP"/>
    <property type="match status" value="1"/>
</dbReference>
<feature type="compositionally biased region" description="Low complexity" evidence="4">
    <location>
        <begin position="793"/>
        <end position="807"/>
    </location>
</feature>
<organism evidence="6 7">
    <name type="scientific">Penicillium daleae</name>
    <dbReference type="NCBI Taxonomy" id="63821"/>
    <lineage>
        <taxon>Eukaryota</taxon>
        <taxon>Fungi</taxon>
        <taxon>Dikarya</taxon>
        <taxon>Ascomycota</taxon>
        <taxon>Pezizomycotina</taxon>
        <taxon>Eurotiomycetes</taxon>
        <taxon>Eurotiomycetidae</taxon>
        <taxon>Eurotiales</taxon>
        <taxon>Aspergillaceae</taxon>
        <taxon>Penicillium</taxon>
    </lineage>
</organism>
<dbReference type="SUPFAM" id="SSF56112">
    <property type="entry name" value="Protein kinase-like (PK-like)"/>
    <property type="match status" value="1"/>
</dbReference>
<dbReference type="Proteomes" id="UP001213681">
    <property type="component" value="Unassembled WGS sequence"/>
</dbReference>
<dbReference type="Gene3D" id="1.10.510.10">
    <property type="entry name" value="Transferase(Phosphotransferase) domain 1"/>
    <property type="match status" value="1"/>
</dbReference>
<dbReference type="RefSeq" id="XP_056763621.1">
    <property type="nucleotide sequence ID" value="XM_056910795.1"/>
</dbReference>
<keyword evidence="2 3" id="KW-0067">ATP-binding</keyword>
<evidence type="ECO:0000256" key="1">
    <source>
        <dbReference type="ARBA" id="ARBA00022741"/>
    </source>
</evidence>
<feature type="binding site" evidence="3">
    <location>
        <position position="119"/>
    </location>
    <ligand>
        <name>ATP</name>
        <dbReference type="ChEBI" id="CHEBI:30616"/>
    </ligand>
</feature>
<dbReference type="GO" id="GO:0005524">
    <property type="term" value="F:ATP binding"/>
    <property type="evidence" value="ECO:0007669"/>
    <property type="project" value="UniProtKB-UniRule"/>
</dbReference>
<feature type="region of interest" description="Disordered" evidence="4">
    <location>
        <begin position="1"/>
        <end position="78"/>
    </location>
</feature>
<feature type="domain" description="Protein kinase" evidence="5">
    <location>
        <begin position="82"/>
        <end position="386"/>
    </location>
</feature>
<proteinExistence type="predicted"/>
<keyword evidence="6" id="KW-0808">Transferase</keyword>
<dbReference type="InterPro" id="IPR000719">
    <property type="entry name" value="Prot_kinase_dom"/>
</dbReference>
<feature type="region of interest" description="Disordered" evidence="4">
    <location>
        <begin position="477"/>
        <end position="605"/>
    </location>
</feature>
<dbReference type="InterPro" id="IPR011009">
    <property type="entry name" value="Kinase-like_dom_sf"/>
</dbReference>
<evidence type="ECO:0000256" key="4">
    <source>
        <dbReference type="SAM" id="MobiDB-lite"/>
    </source>
</evidence>
<dbReference type="GO" id="GO:0005737">
    <property type="term" value="C:cytoplasm"/>
    <property type="evidence" value="ECO:0007669"/>
    <property type="project" value="TreeGrafter"/>
</dbReference>
<dbReference type="AlphaFoldDB" id="A0AAD6C298"/>
<dbReference type="SMART" id="SM00220">
    <property type="entry name" value="S_TKc"/>
    <property type="match status" value="1"/>
</dbReference>
<protein>
    <submittedName>
        <fullName evidence="6">Calcium/calmodulin-dependent protein kinase kinase cmkC</fullName>
    </submittedName>
</protein>
<feature type="compositionally biased region" description="Basic residues" evidence="4">
    <location>
        <begin position="44"/>
        <end position="54"/>
    </location>
</feature>
<dbReference type="FunFam" id="1.10.510.10:FF:000995">
    <property type="entry name" value="BcCMK3, calcium/calmodulin-dependent protein kinase"/>
    <property type="match status" value="1"/>
</dbReference>
<evidence type="ECO:0000256" key="2">
    <source>
        <dbReference type="ARBA" id="ARBA00022840"/>
    </source>
</evidence>
<evidence type="ECO:0000313" key="6">
    <source>
        <dbReference type="EMBL" id="KAJ5443541.1"/>
    </source>
</evidence>
<dbReference type="GO" id="GO:0004674">
    <property type="term" value="F:protein serine/threonine kinase activity"/>
    <property type="evidence" value="ECO:0007669"/>
    <property type="project" value="TreeGrafter"/>
</dbReference>
<evidence type="ECO:0000256" key="3">
    <source>
        <dbReference type="PROSITE-ProRule" id="PRU10141"/>
    </source>
</evidence>
<dbReference type="GeneID" id="81601038"/>
<sequence>MDDTVATPLSDVSATPSIDSLEGAGLPPRPSRVASSGSFDSLQRHRQRNPRARRPVKETLDARSEYRTSQDDGTAEHRINQYIVKQEIGRGSFGAVHLAADQFGNEYVWTFFLDNCAVKEFSKSRLRKRAQSHLLRRPRGPRRPGTGFNSPLHRHPSQDDDENAKNPLYLIKEEIAIMKKLNHNNLVSLVEVLDDPTEDSLYMVMEMCKKGVVMKVGLEERSDPYDDEHCRCWFRDLILGIEYLHAQGIVHRDIKPDNCLVTNDDVLKVVDFGVSEMFEKDSDMFTAKSAGSPAFLPPELCVVKHGDVSGKAADIWSMGVTLYCLRYGRLPFEQQSIFELYESIRNDAADFEEEQDTNFKDMMTRILEKDPAKRIKMRDLREHPWVTANGADPLLSYDENTAQIIEPPTEEEMNLAITKNMGHLLTVMKAVQSFKRLVDPSKAGPVLQSILGSEHDAHFVAPPMEMDESDDFPTVGLDPNADRYRHGLAGGTRKAFGRHPMLAGSHGRDEPSAERSPASNLLSTASAAEDSSANSQRSRGAFDPPERKDSGSIRSGRSMGKIDTTGIHSQSASPHPAHSRASSATTKRSVEGTRGHARDPLEEDFPYLFIGPSTYTGTSPQEPSKYNIGSDPIPIFTEPDSTEDGMDPALDAAISDEPMPIVSESPGAAEFDIYETAYRTELERIKSKSSTLPGAGVSPKVYLTRRVEGKHEVMKFAKDKVIDLQIGNKKPFPSAGRSATAFGSAVSLLRNQMEQKKVAEQRKEDTAAVEESNPGKDAVEHQQGSPRERRQSHPPSSSLSSQSIPGPEASSFEATGVPASEAGAGAEDSTAQLRRLLARVRDKPEEYTET</sequence>
<dbReference type="PANTHER" id="PTHR24346">
    <property type="entry name" value="MAP/MICROTUBULE AFFINITY-REGULATING KINASE"/>
    <property type="match status" value="1"/>
</dbReference>
<accession>A0AAD6C298</accession>
<feature type="compositionally biased region" description="Polar residues" evidence="4">
    <location>
        <begin position="517"/>
        <end position="538"/>
    </location>
</feature>
<dbReference type="PROSITE" id="PS00108">
    <property type="entry name" value="PROTEIN_KINASE_ST"/>
    <property type="match status" value="1"/>
</dbReference>
<comment type="caution">
    <text evidence="6">The sequence shown here is derived from an EMBL/GenBank/DDBJ whole genome shotgun (WGS) entry which is preliminary data.</text>
</comment>
<feature type="compositionally biased region" description="Basic and acidic residues" evidence="4">
    <location>
        <begin position="839"/>
        <end position="850"/>
    </location>
</feature>
<keyword evidence="6" id="KW-0418">Kinase</keyword>
<name>A0AAD6C298_9EURO</name>
<feature type="region of interest" description="Disordered" evidence="4">
    <location>
        <begin position="129"/>
        <end position="164"/>
    </location>
</feature>
<dbReference type="InterPro" id="IPR008271">
    <property type="entry name" value="Ser/Thr_kinase_AS"/>
</dbReference>
<dbReference type="PANTHER" id="PTHR24346:SF77">
    <property type="entry name" value="SERINE THREONINE PROTEIN KINASE"/>
    <property type="match status" value="1"/>
</dbReference>
<feature type="compositionally biased region" description="Basic and acidic residues" evidence="4">
    <location>
        <begin position="588"/>
        <end position="600"/>
    </location>
</feature>
<dbReference type="Pfam" id="PF00069">
    <property type="entry name" value="Pkinase"/>
    <property type="match status" value="1"/>
</dbReference>
<gene>
    <name evidence="6" type="ORF">N7458_007413</name>
</gene>
<reference evidence="6" key="1">
    <citation type="submission" date="2022-12" db="EMBL/GenBank/DDBJ databases">
        <authorList>
            <person name="Petersen C."/>
        </authorList>
    </citation>
    <scope>NUCLEOTIDE SEQUENCE</scope>
    <source>
        <strain evidence="6">IBT 16125</strain>
    </source>
</reference>
<feature type="compositionally biased region" description="Basic residues" evidence="4">
    <location>
        <begin position="129"/>
        <end position="142"/>
    </location>
</feature>
<dbReference type="InterPro" id="IPR017441">
    <property type="entry name" value="Protein_kinase_ATP_BS"/>
</dbReference>
<evidence type="ECO:0000259" key="5">
    <source>
        <dbReference type="PROSITE" id="PS50011"/>
    </source>
</evidence>
<keyword evidence="7" id="KW-1185">Reference proteome</keyword>
<dbReference type="FunFam" id="3.30.200.20:FF:000447">
    <property type="entry name" value="Calcium/calmodulin dependent protein kinase"/>
    <property type="match status" value="1"/>
</dbReference>
<dbReference type="PROSITE" id="PS50011">
    <property type="entry name" value="PROTEIN_KINASE_DOM"/>
    <property type="match status" value="1"/>
</dbReference>
<dbReference type="CDD" id="cd14008">
    <property type="entry name" value="STKc_LKB1_CaMKK"/>
    <property type="match status" value="1"/>
</dbReference>
<reference evidence="6" key="2">
    <citation type="journal article" date="2023" name="IMA Fungus">
        <title>Comparative genomic study of the Penicillium genus elucidates a diverse pangenome and 15 lateral gene transfer events.</title>
        <authorList>
            <person name="Petersen C."/>
            <person name="Sorensen T."/>
            <person name="Nielsen M.R."/>
            <person name="Sondergaard T.E."/>
            <person name="Sorensen J.L."/>
            <person name="Fitzpatrick D.A."/>
            <person name="Frisvad J.C."/>
            <person name="Nielsen K.L."/>
        </authorList>
    </citation>
    <scope>NUCLEOTIDE SEQUENCE</scope>
    <source>
        <strain evidence="6">IBT 16125</strain>
    </source>
</reference>
<keyword evidence="1 3" id="KW-0547">Nucleotide-binding</keyword>
<feature type="compositionally biased region" description="Basic and acidic residues" evidence="4">
    <location>
        <begin position="753"/>
        <end position="766"/>
    </location>
</feature>
<evidence type="ECO:0000313" key="7">
    <source>
        <dbReference type="Proteomes" id="UP001213681"/>
    </source>
</evidence>
<dbReference type="EMBL" id="JAPVEA010000007">
    <property type="protein sequence ID" value="KAJ5443541.1"/>
    <property type="molecule type" value="Genomic_DNA"/>
</dbReference>
<feature type="compositionally biased region" description="Basic and acidic residues" evidence="4">
    <location>
        <begin position="55"/>
        <end position="78"/>
    </location>
</feature>
<feature type="region of interest" description="Disordered" evidence="4">
    <location>
        <begin position="753"/>
        <end position="850"/>
    </location>
</feature>
<dbReference type="Gene3D" id="3.30.200.20">
    <property type="entry name" value="Phosphorylase Kinase, domain 1"/>
    <property type="match status" value="1"/>
</dbReference>
<feature type="compositionally biased region" description="Low complexity" evidence="4">
    <location>
        <begin position="568"/>
        <end position="584"/>
    </location>
</feature>